<dbReference type="Proteomes" id="UP000886998">
    <property type="component" value="Unassembled WGS sequence"/>
</dbReference>
<name>A0A8X6MHJ8_9ARAC</name>
<keyword evidence="2" id="KW-1185">Reference proteome</keyword>
<protein>
    <submittedName>
        <fullName evidence="1">Uncharacterized protein</fullName>
    </submittedName>
</protein>
<gene>
    <name evidence="1" type="ORF">TNIN_370801</name>
</gene>
<evidence type="ECO:0000313" key="2">
    <source>
        <dbReference type="Proteomes" id="UP000886998"/>
    </source>
</evidence>
<dbReference type="EMBL" id="BMAV01026842">
    <property type="protein sequence ID" value="GFS53874.1"/>
    <property type="molecule type" value="Genomic_DNA"/>
</dbReference>
<organism evidence="1 2">
    <name type="scientific">Trichonephila inaurata madagascariensis</name>
    <dbReference type="NCBI Taxonomy" id="2747483"/>
    <lineage>
        <taxon>Eukaryota</taxon>
        <taxon>Metazoa</taxon>
        <taxon>Ecdysozoa</taxon>
        <taxon>Arthropoda</taxon>
        <taxon>Chelicerata</taxon>
        <taxon>Arachnida</taxon>
        <taxon>Araneae</taxon>
        <taxon>Araneomorphae</taxon>
        <taxon>Entelegynae</taxon>
        <taxon>Araneoidea</taxon>
        <taxon>Nephilidae</taxon>
        <taxon>Trichonephila</taxon>
        <taxon>Trichonephila inaurata</taxon>
    </lineage>
</organism>
<evidence type="ECO:0000313" key="1">
    <source>
        <dbReference type="EMBL" id="GFS53874.1"/>
    </source>
</evidence>
<comment type="caution">
    <text evidence="1">The sequence shown here is derived from an EMBL/GenBank/DDBJ whole genome shotgun (WGS) entry which is preliminary data.</text>
</comment>
<proteinExistence type="predicted"/>
<accession>A0A8X6MHJ8</accession>
<sequence length="117" mass="13420">MVLLGFQLLRFTPITHTSNPIANKYAFAISDGSSNDTAVDSTIRAWDTSSMLIFDLTIFISAEILLSMRYFIFEIFLHLTVGDFELRSSEADDTLQHHANRRYHRFDSSLGTREKQL</sequence>
<reference evidence="1" key="1">
    <citation type="submission" date="2020-08" db="EMBL/GenBank/DDBJ databases">
        <title>Multicomponent nature underlies the extraordinary mechanical properties of spider dragline silk.</title>
        <authorList>
            <person name="Kono N."/>
            <person name="Nakamura H."/>
            <person name="Mori M."/>
            <person name="Yoshida Y."/>
            <person name="Ohtoshi R."/>
            <person name="Malay A.D."/>
            <person name="Moran D.A.P."/>
            <person name="Tomita M."/>
            <person name="Numata K."/>
            <person name="Arakawa K."/>
        </authorList>
    </citation>
    <scope>NUCLEOTIDE SEQUENCE</scope>
</reference>
<dbReference type="AlphaFoldDB" id="A0A8X6MHJ8"/>